<organism evidence="3 4">
    <name type="scientific">Bacillus thermozeamaize</name>
    <dbReference type="NCBI Taxonomy" id="230954"/>
    <lineage>
        <taxon>Bacteria</taxon>
        <taxon>Bacillati</taxon>
        <taxon>Bacillota</taxon>
        <taxon>Bacilli</taxon>
        <taxon>Bacillales</taxon>
        <taxon>Bacillaceae</taxon>
        <taxon>Bacillus</taxon>
    </lineage>
</organism>
<dbReference type="Gene3D" id="3.90.25.10">
    <property type="entry name" value="UDP-galactose 4-epimerase, domain 1"/>
    <property type="match status" value="1"/>
</dbReference>
<dbReference type="Gene3D" id="3.40.50.720">
    <property type="entry name" value="NAD(P)-binding Rossmann-like Domain"/>
    <property type="match status" value="1"/>
</dbReference>
<dbReference type="AlphaFoldDB" id="A0A1Y3PDM4"/>
<dbReference type="Pfam" id="PF16363">
    <property type="entry name" value="GDP_Man_Dehyd"/>
    <property type="match status" value="1"/>
</dbReference>
<evidence type="ECO:0000256" key="1">
    <source>
        <dbReference type="SAM" id="MobiDB-lite"/>
    </source>
</evidence>
<comment type="caution">
    <text evidence="3">The sequence shown here is derived from an EMBL/GenBank/DDBJ whole genome shotgun (WGS) entry which is preliminary data.</text>
</comment>
<proteinExistence type="predicted"/>
<evidence type="ECO:0000259" key="2">
    <source>
        <dbReference type="Pfam" id="PF16363"/>
    </source>
</evidence>
<dbReference type="PANTHER" id="PTHR43000">
    <property type="entry name" value="DTDP-D-GLUCOSE 4,6-DEHYDRATASE-RELATED"/>
    <property type="match status" value="1"/>
</dbReference>
<evidence type="ECO:0000313" key="3">
    <source>
        <dbReference type="EMBL" id="OUM84226.1"/>
    </source>
</evidence>
<reference evidence="4" key="1">
    <citation type="submission" date="2016-06" db="EMBL/GenBank/DDBJ databases">
        <authorList>
            <person name="Nascimento L."/>
            <person name="Pereira R.V."/>
            <person name="Martins L.F."/>
            <person name="Quaggio R.B."/>
            <person name="Silva A.M."/>
            <person name="Setubal J.C."/>
        </authorList>
    </citation>
    <scope>NUCLEOTIDE SEQUENCE [LARGE SCALE GENOMIC DNA]</scope>
</reference>
<dbReference type="SUPFAM" id="SSF51735">
    <property type="entry name" value="NAD(P)-binding Rossmann-fold domains"/>
    <property type="match status" value="1"/>
</dbReference>
<dbReference type="InterPro" id="IPR036291">
    <property type="entry name" value="NAD(P)-bd_dom_sf"/>
</dbReference>
<dbReference type="Proteomes" id="UP000196475">
    <property type="component" value="Unassembled WGS sequence"/>
</dbReference>
<evidence type="ECO:0000313" key="4">
    <source>
        <dbReference type="Proteomes" id="UP000196475"/>
    </source>
</evidence>
<feature type="domain" description="NAD(P)-binding" evidence="2">
    <location>
        <begin position="2"/>
        <end position="238"/>
    </location>
</feature>
<sequence>MDYVIHLAAESNVQRWQDDPVSLLTTNCMGTLHLLEAIRLKQRERVKGILVVGSSHEYGMGAGGDLSEETPLAPNSPYGWSKLMTTSVAKMYAELYGLPIVIARTFNVIGPGASAGVCATLARQVAEIERGARPPRLVVGNQAIERDFVDVRDVVAAYWSLLTAARIRPGEVYNVASGTSRRIGSMVEIFRRHALRPFEVVTDEALLRHDEPLTVRGENRKLREATAWQPQWSFEHSVLDVLAHVRRAIQDTTRPSKERKEVRRRESDDDSWNAPGIDPIKPGHSPA</sequence>
<dbReference type="InterPro" id="IPR016040">
    <property type="entry name" value="NAD(P)-bd_dom"/>
</dbReference>
<dbReference type="EMBL" id="LZRT01000136">
    <property type="protein sequence ID" value="OUM84226.1"/>
    <property type="molecule type" value="Genomic_DNA"/>
</dbReference>
<protein>
    <recommendedName>
        <fullName evidence="2">NAD(P)-binding domain-containing protein</fullName>
    </recommendedName>
</protein>
<gene>
    <name evidence="3" type="ORF">BAA01_03035</name>
</gene>
<accession>A0A1Y3PDM4</accession>
<name>A0A1Y3PDM4_9BACI</name>
<feature type="region of interest" description="Disordered" evidence="1">
    <location>
        <begin position="252"/>
        <end position="287"/>
    </location>
</feature>
<feature type="compositionally biased region" description="Basic and acidic residues" evidence="1">
    <location>
        <begin position="254"/>
        <end position="267"/>
    </location>
</feature>